<organism evidence="3">
    <name type="scientific">Iconisemion striatum</name>
    <dbReference type="NCBI Taxonomy" id="60296"/>
    <lineage>
        <taxon>Eukaryota</taxon>
        <taxon>Metazoa</taxon>
        <taxon>Chordata</taxon>
        <taxon>Craniata</taxon>
        <taxon>Vertebrata</taxon>
        <taxon>Euteleostomi</taxon>
        <taxon>Actinopterygii</taxon>
        <taxon>Neopterygii</taxon>
        <taxon>Teleostei</taxon>
        <taxon>Neoteleostei</taxon>
        <taxon>Acanthomorphata</taxon>
        <taxon>Ovalentaria</taxon>
        <taxon>Atherinomorphae</taxon>
        <taxon>Cyprinodontiformes</taxon>
        <taxon>Nothobranchiidae</taxon>
        <taxon>Iconisemion</taxon>
    </lineage>
</organism>
<name>A0A1A7XLE0_9TELE</name>
<dbReference type="Gene3D" id="1.20.140.150">
    <property type="match status" value="1"/>
</dbReference>
<gene>
    <name evidence="3" type="primary">CLDN10</name>
</gene>
<feature type="compositionally biased region" description="Basic and acidic residues" evidence="1">
    <location>
        <begin position="77"/>
        <end position="86"/>
    </location>
</feature>
<feature type="transmembrane region" description="Helical" evidence="2">
    <location>
        <begin position="21"/>
        <end position="44"/>
    </location>
</feature>
<keyword evidence="2" id="KW-0812">Transmembrane</keyword>
<evidence type="ECO:0000256" key="1">
    <source>
        <dbReference type="SAM" id="MobiDB-lite"/>
    </source>
</evidence>
<feature type="non-terminal residue" evidence="3">
    <location>
        <position position="94"/>
    </location>
</feature>
<dbReference type="AlphaFoldDB" id="A0A1A7XLE0"/>
<keyword evidence="2" id="KW-0472">Membrane</keyword>
<feature type="region of interest" description="Disordered" evidence="1">
    <location>
        <begin position="69"/>
        <end position="94"/>
    </location>
</feature>
<evidence type="ECO:0000256" key="2">
    <source>
        <dbReference type="SAM" id="Phobius"/>
    </source>
</evidence>
<sequence>DHQGSFDCPVGLHLHPHWFELGAALFIGWAGSVLCILGGLLFCLSLSEGFSIKGETSHRGVASFATTHNQHQTANSLHKEPQEQSRKFGRNAYV</sequence>
<protein>
    <submittedName>
        <fullName evidence="3">Claudin 10</fullName>
    </submittedName>
</protein>
<accession>A0A1A7XLE0</accession>
<proteinExistence type="predicted"/>
<reference evidence="3" key="1">
    <citation type="submission" date="2016-05" db="EMBL/GenBank/DDBJ databases">
        <authorList>
            <person name="Lavstsen T."/>
            <person name="Jespersen J.S."/>
        </authorList>
    </citation>
    <scope>NUCLEOTIDE SEQUENCE</scope>
    <source>
        <tissue evidence="3">Brain</tissue>
    </source>
</reference>
<reference evidence="3" key="2">
    <citation type="submission" date="2016-06" db="EMBL/GenBank/DDBJ databases">
        <title>The genome of a short-lived fish provides insights into sex chromosome evolution and the genetic control of aging.</title>
        <authorList>
            <person name="Reichwald K."/>
            <person name="Felder M."/>
            <person name="Petzold A."/>
            <person name="Koch P."/>
            <person name="Groth M."/>
            <person name="Platzer M."/>
        </authorList>
    </citation>
    <scope>NUCLEOTIDE SEQUENCE</scope>
    <source>
        <tissue evidence="3">Brain</tissue>
    </source>
</reference>
<evidence type="ECO:0000313" key="3">
    <source>
        <dbReference type="EMBL" id="SBP18916.1"/>
    </source>
</evidence>
<dbReference type="EMBL" id="HADW01017516">
    <property type="protein sequence ID" value="SBP18916.1"/>
    <property type="molecule type" value="Transcribed_RNA"/>
</dbReference>
<keyword evidence="2" id="KW-1133">Transmembrane helix</keyword>
<feature type="non-terminal residue" evidence="3">
    <location>
        <position position="1"/>
    </location>
</feature>